<protein>
    <submittedName>
        <fullName evidence="1">8165_t:CDS:1</fullName>
    </submittedName>
</protein>
<comment type="caution">
    <text evidence="1">The sequence shown here is derived from an EMBL/GenBank/DDBJ whole genome shotgun (WGS) entry which is preliminary data.</text>
</comment>
<evidence type="ECO:0000313" key="2">
    <source>
        <dbReference type="Proteomes" id="UP000789706"/>
    </source>
</evidence>
<sequence length="469" mass="54597">MASKISTELLILILNNVQSTQDLYSSLLVNRIWCKVTIPILWVLPLGQECCINDKKKALCIRTYISCLDTQARTLLSQNGFDLSSSPPQSIFDYPSFAHKLKIDNLVYFISIYSPQISSQQIIDSYENFHNYSDLIGSILKLSDAPKVFIKLESFTSMIGDYELICPLYESLLLTCDNILNIDFKLNSNSQIQLLEKLISVQKCLENLSIVVNTRTECLSLLNFISKKETLKKLRLKKVNFYHLRGKSSPIGQFISLRELYIEDCFGLHESDSLFFASSFPQLSSFYFRHKYYRYPQEFIIRIFKRTNTKLRKIYLNSYTTDTFLAILNYCTNIIKLTLHNLRPEHVIAVFNNNFNELRRFSFDCYCEEGINADKLLCQMAENVPNSLETIIIKMDYDNPWIFSTDSLRKFFEEWCCKGEGGNKKPRRLRIKRSLKSNNSSFSPLNMIAISSEHFKIIEEYGIQFDIKE</sequence>
<reference evidence="1" key="1">
    <citation type="submission" date="2021-06" db="EMBL/GenBank/DDBJ databases">
        <authorList>
            <person name="Kallberg Y."/>
            <person name="Tangrot J."/>
            <person name="Rosling A."/>
        </authorList>
    </citation>
    <scope>NUCLEOTIDE SEQUENCE</scope>
    <source>
        <strain evidence="1">AZ414A</strain>
    </source>
</reference>
<gene>
    <name evidence="1" type="ORF">DEBURN_LOCUS2201</name>
</gene>
<dbReference type="AlphaFoldDB" id="A0A9N8VE49"/>
<keyword evidence="2" id="KW-1185">Reference proteome</keyword>
<organism evidence="1 2">
    <name type="scientific">Diversispora eburnea</name>
    <dbReference type="NCBI Taxonomy" id="1213867"/>
    <lineage>
        <taxon>Eukaryota</taxon>
        <taxon>Fungi</taxon>
        <taxon>Fungi incertae sedis</taxon>
        <taxon>Mucoromycota</taxon>
        <taxon>Glomeromycotina</taxon>
        <taxon>Glomeromycetes</taxon>
        <taxon>Diversisporales</taxon>
        <taxon>Diversisporaceae</taxon>
        <taxon>Diversispora</taxon>
    </lineage>
</organism>
<dbReference type="Proteomes" id="UP000789706">
    <property type="component" value="Unassembled WGS sequence"/>
</dbReference>
<name>A0A9N8VE49_9GLOM</name>
<accession>A0A9N8VE49</accession>
<dbReference type="SUPFAM" id="SSF52047">
    <property type="entry name" value="RNI-like"/>
    <property type="match status" value="1"/>
</dbReference>
<dbReference type="EMBL" id="CAJVPK010000115">
    <property type="protein sequence ID" value="CAG8452109.1"/>
    <property type="molecule type" value="Genomic_DNA"/>
</dbReference>
<evidence type="ECO:0000313" key="1">
    <source>
        <dbReference type="EMBL" id="CAG8452109.1"/>
    </source>
</evidence>
<proteinExistence type="predicted"/>
<dbReference type="OrthoDB" id="2631350at2759"/>
<dbReference type="Gene3D" id="3.80.10.10">
    <property type="entry name" value="Ribonuclease Inhibitor"/>
    <property type="match status" value="1"/>
</dbReference>
<dbReference type="InterPro" id="IPR032675">
    <property type="entry name" value="LRR_dom_sf"/>
</dbReference>